<dbReference type="PANTHER" id="PTHR24366:SF96">
    <property type="entry name" value="LEUCINE RICH REPEAT CONTAINING 53"/>
    <property type="match status" value="1"/>
</dbReference>
<evidence type="ECO:0000256" key="3">
    <source>
        <dbReference type="SAM" id="Coils"/>
    </source>
</evidence>
<keyword evidence="2" id="KW-0677">Repeat</keyword>
<dbReference type="Gene3D" id="3.80.10.10">
    <property type="entry name" value="Ribonuclease Inhibitor"/>
    <property type="match status" value="1"/>
</dbReference>
<dbReference type="PANTHER" id="PTHR24366">
    <property type="entry name" value="IG(IMMUNOGLOBULIN) AND LRR(LEUCINE RICH REPEAT) DOMAINS"/>
    <property type="match status" value="1"/>
</dbReference>
<dbReference type="InterPro" id="IPR003591">
    <property type="entry name" value="Leu-rich_rpt_typical-subtyp"/>
</dbReference>
<dbReference type="AlphaFoldDB" id="A0A453Z3Q5"/>
<dbReference type="InterPro" id="IPR032675">
    <property type="entry name" value="LRR_dom_sf"/>
</dbReference>
<dbReference type="SUPFAM" id="SSF52058">
    <property type="entry name" value="L domain-like"/>
    <property type="match status" value="1"/>
</dbReference>
<dbReference type="InterPro" id="IPR001611">
    <property type="entry name" value="Leu-rich_rpt"/>
</dbReference>
<evidence type="ECO:0000256" key="2">
    <source>
        <dbReference type="ARBA" id="ARBA00022737"/>
    </source>
</evidence>
<keyword evidence="7" id="KW-1185">Reference proteome</keyword>
<keyword evidence="3" id="KW-0175">Coiled coil</keyword>
<feature type="chain" id="PRO_5019500519" description="Leucine rich immune protein (Short)" evidence="5">
    <location>
        <begin position="24"/>
        <end position="477"/>
    </location>
</feature>
<reference evidence="6" key="1">
    <citation type="submission" date="2020-05" db="UniProtKB">
        <authorList>
            <consortium name="EnsemblMetazoa"/>
        </authorList>
    </citation>
    <scope>IDENTIFICATION</scope>
    <source>
        <strain evidence="6">SANGQUA</strain>
    </source>
</reference>
<dbReference type="PROSITE" id="PS51450">
    <property type="entry name" value="LRR"/>
    <property type="match status" value="1"/>
</dbReference>
<dbReference type="Pfam" id="PF13855">
    <property type="entry name" value="LRR_8"/>
    <property type="match status" value="1"/>
</dbReference>
<evidence type="ECO:0008006" key="8">
    <source>
        <dbReference type="Google" id="ProtNLM"/>
    </source>
</evidence>
<feature type="region of interest" description="Disordered" evidence="4">
    <location>
        <begin position="353"/>
        <end position="383"/>
    </location>
</feature>
<evidence type="ECO:0000256" key="1">
    <source>
        <dbReference type="ARBA" id="ARBA00022614"/>
    </source>
</evidence>
<keyword evidence="5" id="KW-0732">Signal</keyword>
<proteinExistence type="predicted"/>
<keyword evidence="1" id="KW-0433">Leucine-rich repeat</keyword>
<dbReference type="VEuPathDB" id="VectorBase:AQUA017248"/>
<dbReference type="SMART" id="SM00369">
    <property type="entry name" value="LRR_TYP"/>
    <property type="match status" value="4"/>
</dbReference>
<accession>A0A453Z3Q5</accession>
<sequence>MLLRYHITVALGLLACYAGVVFAASQSEVEIVYKCATAGPKTCFLNAVQLEDANHKLKLVDIEDKTILNIKGGSVVALQPQHCSSVFAKLEKVSIGRVGLKELCFAPSFVYVSAEHNRIRTLHVPEAAPAAYRVEVLRLNDNQLESVESMRAFVALKELHLERNALSTLDMACFAEMPMLEKLYLAYNRLNVIASTVSELSLPALSVLALQNNTLTGFDLRTWSLPNLELLELSANNLTKVSGLDNVQALSDISLAGNRWQCHELDQMLEQLEKNDVTVKDGDVNCDGIRNSSICCTHVEQPTEETLQTNLAKFDTLRERYGEMEARFNETVQKTIRDFEAKIRGLKESYEKRNEEVVPVTPKPETMDGENDEEEQSTTDEIPAAEPVAKAAQCDECVCSKESMDKVESKLVELEQKLEKNNALLKGLKDNQSQFSYMTVVAKHEFRTAVKRGEYKLKELSSMLAMLREHVKHKSTT</sequence>
<feature type="compositionally biased region" description="Acidic residues" evidence="4">
    <location>
        <begin position="367"/>
        <end position="378"/>
    </location>
</feature>
<evidence type="ECO:0000256" key="4">
    <source>
        <dbReference type="SAM" id="MobiDB-lite"/>
    </source>
</evidence>
<feature type="signal peptide" evidence="5">
    <location>
        <begin position="1"/>
        <end position="23"/>
    </location>
</feature>
<evidence type="ECO:0000256" key="5">
    <source>
        <dbReference type="SAM" id="SignalP"/>
    </source>
</evidence>
<name>A0A453Z3Q5_ANOQN</name>
<dbReference type="EnsemblMetazoa" id="AQUA017248-RA">
    <property type="protein sequence ID" value="AQUA017248-PA"/>
    <property type="gene ID" value="AQUA017248"/>
</dbReference>
<evidence type="ECO:0000313" key="6">
    <source>
        <dbReference type="EnsemblMetazoa" id="AQUA017248-PA"/>
    </source>
</evidence>
<dbReference type="Proteomes" id="UP000076407">
    <property type="component" value="Unassembled WGS sequence"/>
</dbReference>
<protein>
    <recommendedName>
        <fullName evidence="8">Leucine rich immune protein (Short)</fullName>
    </recommendedName>
</protein>
<dbReference type="STRING" id="34691.A0A453Z3Q5"/>
<organism evidence="6 7">
    <name type="scientific">Anopheles quadriannulatus</name>
    <name type="common">Mosquito</name>
    <dbReference type="NCBI Taxonomy" id="34691"/>
    <lineage>
        <taxon>Eukaryota</taxon>
        <taxon>Metazoa</taxon>
        <taxon>Ecdysozoa</taxon>
        <taxon>Arthropoda</taxon>
        <taxon>Hexapoda</taxon>
        <taxon>Insecta</taxon>
        <taxon>Pterygota</taxon>
        <taxon>Neoptera</taxon>
        <taxon>Endopterygota</taxon>
        <taxon>Diptera</taxon>
        <taxon>Nematocera</taxon>
        <taxon>Culicoidea</taxon>
        <taxon>Culicidae</taxon>
        <taxon>Anophelinae</taxon>
        <taxon>Anopheles</taxon>
    </lineage>
</organism>
<dbReference type="PROSITE" id="PS51257">
    <property type="entry name" value="PROKAR_LIPOPROTEIN"/>
    <property type="match status" value="1"/>
</dbReference>
<feature type="coiled-coil region" evidence="3">
    <location>
        <begin position="397"/>
        <end position="431"/>
    </location>
</feature>
<evidence type="ECO:0000313" key="7">
    <source>
        <dbReference type="Proteomes" id="UP000076407"/>
    </source>
</evidence>